<reference evidence="2 3" key="1">
    <citation type="submission" date="2012-06" db="EMBL/GenBank/DDBJ databases">
        <title>The complete chromosome of genome of Turneriella parva DSM 21527.</title>
        <authorList>
            <consortium name="US DOE Joint Genome Institute (JGI-PGF)"/>
            <person name="Lucas S."/>
            <person name="Han J."/>
            <person name="Lapidus A."/>
            <person name="Bruce D."/>
            <person name="Goodwin L."/>
            <person name="Pitluck S."/>
            <person name="Peters L."/>
            <person name="Kyrpides N."/>
            <person name="Mavromatis K."/>
            <person name="Ivanova N."/>
            <person name="Mikhailova N."/>
            <person name="Chertkov O."/>
            <person name="Detter J.C."/>
            <person name="Tapia R."/>
            <person name="Han C."/>
            <person name="Land M."/>
            <person name="Hauser L."/>
            <person name="Markowitz V."/>
            <person name="Cheng J.-F."/>
            <person name="Hugenholtz P."/>
            <person name="Woyke T."/>
            <person name="Wu D."/>
            <person name="Gronow S."/>
            <person name="Wellnitz S."/>
            <person name="Brambilla E."/>
            <person name="Klenk H.-P."/>
            <person name="Eisen J.A."/>
        </authorList>
    </citation>
    <scope>NUCLEOTIDE SEQUENCE [LARGE SCALE GENOMIC DNA]</scope>
    <source>
        <strain evidence="3">ATCC BAA-1111 / DSM 21527 / NCTC 11395 / H</strain>
    </source>
</reference>
<organism evidence="2 3">
    <name type="scientific">Turneriella parva (strain ATCC BAA-1111 / DSM 21527 / NCTC 11395 / H)</name>
    <name type="common">Leptospira parva</name>
    <dbReference type="NCBI Taxonomy" id="869212"/>
    <lineage>
        <taxon>Bacteria</taxon>
        <taxon>Pseudomonadati</taxon>
        <taxon>Spirochaetota</taxon>
        <taxon>Spirochaetia</taxon>
        <taxon>Leptospirales</taxon>
        <taxon>Leptospiraceae</taxon>
        <taxon>Turneriella</taxon>
    </lineage>
</organism>
<keyword evidence="3" id="KW-1185">Reference proteome</keyword>
<feature type="signal peptide" evidence="1">
    <location>
        <begin position="1"/>
        <end position="19"/>
    </location>
</feature>
<dbReference type="HOGENOM" id="CLU_1194471_0_0_12"/>
<evidence type="ECO:0000313" key="2">
    <source>
        <dbReference type="EMBL" id="AFM11865.1"/>
    </source>
</evidence>
<name>I4B3K8_TURPD</name>
<dbReference type="KEGG" id="tpx:Turpa_1217"/>
<proteinExistence type="predicted"/>
<protein>
    <recommendedName>
        <fullName evidence="4">Lipoprotein</fullName>
    </recommendedName>
</protein>
<dbReference type="PROSITE" id="PS51257">
    <property type="entry name" value="PROKAR_LIPOPROTEIN"/>
    <property type="match status" value="1"/>
</dbReference>
<evidence type="ECO:0000256" key="1">
    <source>
        <dbReference type="SAM" id="SignalP"/>
    </source>
</evidence>
<dbReference type="Proteomes" id="UP000006048">
    <property type="component" value="Chromosome"/>
</dbReference>
<keyword evidence="1" id="KW-0732">Signal</keyword>
<dbReference type="EMBL" id="CP002959">
    <property type="protein sequence ID" value="AFM11865.1"/>
    <property type="molecule type" value="Genomic_DNA"/>
</dbReference>
<sequence length="232" mass="25362">MSRWVALGTSLAIYAVVLAACGSEKPEIAAVKESNCRQMAKKTAQQVQEIFLCVANSDVPSELDEATLVSLIKRMKSGNALNQVLGQLLQPVPSGNSPLCNVIMKWDSHVPPDTRGPIAHMRNLLNEKKDSTPENHVTAGNFFRAAMLMQNISEKNVRGVTACYNLRYMGAADAIGEDIQHDYGFLFLAAETDKFAIPQATVTVAKEVLSVGGFKPDHMQRLKGFRRMAGLE</sequence>
<evidence type="ECO:0000313" key="3">
    <source>
        <dbReference type="Proteomes" id="UP000006048"/>
    </source>
</evidence>
<dbReference type="AlphaFoldDB" id="I4B3K8"/>
<evidence type="ECO:0008006" key="4">
    <source>
        <dbReference type="Google" id="ProtNLM"/>
    </source>
</evidence>
<dbReference type="RefSeq" id="WP_014802381.1">
    <property type="nucleotide sequence ID" value="NC_018020.1"/>
</dbReference>
<dbReference type="STRING" id="869212.Turpa_1217"/>
<accession>I4B3K8</accession>
<gene>
    <name evidence="2" type="ordered locus">Turpa_1217</name>
</gene>
<feature type="chain" id="PRO_5003686416" description="Lipoprotein" evidence="1">
    <location>
        <begin position="20"/>
        <end position="232"/>
    </location>
</feature>